<organism evidence="1 2">
    <name type="scientific">Polyplax serrata</name>
    <name type="common">Common mouse louse</name>
    <dbReference type="NCBI Taxonomy" id="468196"/>
    <lineage>
        <taxon>Eukaryota</taxon>
        <taxon>Metazoa</taxon>
        <taxon>Ecdysozoa</taxon>
        <taxon>Arthropoda</taxon>
        <taxon>Hexapoda</taxon>
        <taxon>Insecta</taxon>
        <taxon>Pterygota</taxon>
        <taxon>Neoptera</taxon>
        <taxon>Paraneoptera</taxon>
        <taxon>Psocodea</taxon>
        <taxon>Troctomorpha</taxon>
        <taxon>Phthiraptera</taxon>
        <taxon>Anoplura</taxon>
        <taxon>Polyplacidae</taxon>
        <taxon>Polyplax</taxon>
    </lineage>
</organism>
<dbReference type="Proteomes" id="UP001359485">
    <property type="component" value="Unassembled WGS sequence"/>
</dbReference>
<accession>A0ABR1AZK8</accession>
<sequence>MISGKLSEGGETRDKADFHKESLEKRNFRCFEAFVRGLPKNHAVTSSSVVVFLVFSRERNIHGRDGLLSMGNSRAKRVSSGRRRVRSVVVDKAMDGTHQTYNLQLG</sequence>
<reference evidence="1 2" key="1">
    <citation type="submission" date="2023-09" db="EMBL/GenBank/DDBJ databases">
        <title>Genomes of two closely related lineages of the louse Polyplax serrata with different host specificities.</title>
        <authorList>
            <person name="Martinu J."/>
            <person name="Tarabai H."/>
            <person name="Stefka J."/>
            <person name="Hypsa V."/>
        </authorList>
    </citation>
    <scope>NUCLEOTIDE SEQUENCE [LARGE SCALE GENOMIC DNA]</scope>
    <source>
        <strain evidence="1">98ZLc_SE</strain>
    </source>
</reference>
<proteinExistence type="predicted"/>
<name>A0ABR1AZK8_POLSC</name>
<evidence type="ECO:0000313" key="1">
    <source>
        <dbReference type="EMBL" id="KAK6631632.1"/>
    </source>
</evidence>
<evidence type="ECO:0000313" key="2">
    <source>
        <dbReference type="Proteomes" id="UP001359485"/>
    </source>
</evidence>
<dbReference type="EMBL" id="JAWJWF010000006">
    <property type="protein sequence ID" value="KAK6631632.1"/>
    <property type="molecule type" value="Genomic_DNA"/>
</dbReference>
<comment type="caution">
    <text evidence="1">The sequence shown here is derived from an EMBL/GenBank/DDBJ whole genome shotgun (WGS) entry which is preliminary data.</text>
</comment>
<keyword evidence="2" id="KW-1185">Reference proteome</keyword>
<gene>
    <name evidence="1" type="ORF">RUM44_006161</name>
</gene>
<protein>
    <submittedName>
        <fullName evidence="1">Uncharacterized protein</fullName>
    </submittedName>
</protein>